<evidence type="ECO:0000256" key="6">
    <source>
        <dbReference type="PIRSR" id="PIRSR000137-1"/>
    </source>
</evidence>
<evidence type="ECO:0000256" key="7">
    <source>
        <dbReference type="PIRSR" id="PIRSR000137-2"/>
    </source>
</evidence>
<feature type="domain" description="Glucose-methanol-choline oxidoreductase N-terminal" evidence="9">
    <location>
        <begin position="93"/>
        <end position="116"/>
    </location>
</feature>
<feature type="domain" description="Glucose-methanol-choline oxidoreductase N-terminal" evidence="10">
    <location>
        <begin position="285"/>
        <end position="299"/>
    </location>
</feature>
<sequence length="610" mass="65224">MAHPQLTAEDFAEKPFDFLVVGGGTAGLAVAARLSERPGLTVGVLEAGLPATGNSAVDFPGLAGQALGSELDWKFRTVPQPGLGGREAPWARGKVVGGSSALNYMTWNRASKTDYDEWRELGNHGWGWDDLLPYFKKSETFHPASAENKKVSPLISHDGVVGLNGPVQIAYPNEFSPSHEFWHGTLNAVGIDTNDAHLAGSNVGVWTSLVSVDPRSATRSYAAAAYYQPNAARPNLVVLAGAEVREILLVENGVSGSWDAKGVRFSHGGKEFSAFASREVILSAGSVQSPQILELSGIGGSAVLSAAGISVKVDNPNVGENLQDHLTTTLVFEVDPSLRTPDDLSIKEVLVAAEDEYANARTGPLTTVPVSMAYVPVTKVASPETLETIVSSISTPTDSERDAVFRRKYASDLSQSIGHVEYVFDLGNWGPDFVPDPSGKKKYGSMLQILQYPFSRGSVHIRPSHASQSLVDGLAVDPQYFSGRDGHLDLEVALHGHRFAEKICSAEPLKSIIRAQVSPTPEEASDEGKLREWLKRVMVTDWHPIGTCAMGGRAGAKAGVVDERLRVYGVNGLRVVDASVMPLQISAHLQATVYAIAEKAADMILEDVGL</sequence>
<evidence type="ECO:0000259" key="10">
    <source>
        <dbReference type="PROSITE" id="PS00624"/>
    </source>
</evidence>
<reference evidence="11" key="2">
    <citation type="submission" date="2023-05" db="EMBL/GenBank/DDBJ databases">
        <authorList>
            <consortium name="Lawrence Berkeley National Laboratory"/>
            <person name="Steindorff A."/>
            <person name="Hensen N."/>
            <person name="Bonometti L."/>
            <person name="Westerberg I."/>
            <person name="Brannstrom I.O."/>
            <person name="Guillou S."/>
            <person name="Cros-Aarteil S."/>
            <person name="Calhoun S."/>
            <person name="Haridas S."/>
            <person name="Kuo A."/>
            <person name="Mondo S."/>
            <person name="Pangilinan J."/>
            <person name="Riley R."/>
            <person name="Labutti K."/>
            <person name="Andreopoulos B."/>
            <person name="Lipzen A."/>
            <person name="Chen C."/>
            <person name="Yanf M."/>
            <person name="Daum C."/>
            <person name="Ng V."/>
            <person name="Clum A."/>
            <person name="Ohm R."/>
            <person name="Martin F."/>
            <person name="Silar P."/>
            <person name="Natvig D."/>
            <person name="Lalanne C."/>
            <person name="Gautier V."/>
            <person name="Ament-Velasquez S.L."/>
            <person name="Kruys A."/>
            <person name="Hutchinson M.I."/>
            <person name="Powell A.J."/>
            <person name="Barry K."/>
            <person name="Miller A.N."/>
            <person name="Grigoriev I.V."/>
            <person name="Debuchy R."/>
            <person name="Gladieux P."/>
            <person name="Thoren M.H."/>
            <person name="Johannesson H."/>
        </authorList>
    </citation>
    <scope>NUCLEOTIDE SEQUENCE</scope>
    <source>
        <strain evidence="11">PSN243</strain>
    </source>
</reference>
<dbReference type="InterPro" id="IPR000172">
    <property type="entry name" value="GMC_OxRdtase_N"/>
</dbReference>
<keyword evidence="4 7" id="KW-0274">FAD</keyword>
<comment type="caution">
    <text evidence="11">The sequence shown here is derived from an EMBL/GenBank/DDBJ whole genome shotgun (WGS) entry which is preliminary data.</text>
</comment>
<feature type="binding site" evidence="7">
    <location>
        <begin position="542"/>
        <end position="543"/>
    </location>
    <ligand>
        <name>FAD</name>
        <dbReference type="ChEBI" id="CHEBI:57692"/>
    </ligand>
</feature>
<keyword evidence="5" id="KW-0560">Oxidoreductase</keyword>
<dbReference type="PROSITE" id="PS00623">
    <property type="entry name" value="GMC_OXRED_1"/>
    <property type="match status" value="1"/>
</dbReference>
<dbReference type="PANTHER" id="PTHR11552">
    <property type="entry name" value="GLUCOSE-METHANOL-CHOLINE GMC OXIDOREDUCTASE"/>
    <property type="match status" value="1"/>
</dbReference>
<proteinExistence type="inferred from homology"/>
<dbReference type="GO" id="GO:0050660">
    <property type="term" value="F:flavin adenine dinucleotide binding"/>
    <property type="evidence" value="ECO:0007669"/>
    <property type="project" value="InterPro"/>
</dbReference>
<dbReference type="GO" id="GO:0016614">
    <property type="term" value="F:oxidoreductase activity, acting on CH-OH group of donors"/>
    <property type="evidence" value="ECO:0007669"/>
    <property type="project" value="InterPro"/>
</dbReference>
<feature type="binding site" evidence="7">
    <location>
        <position position="95"/>
    </location>
    <ligand>
        <name>FAD</name>
        <dbReference type="ChEBI" id="CHEBI:57692"/>
    </ligand>
</feature>
<gene>
    <name evidence="11" type="ORF">QBC34DRAFT_401401</name>
</gene>
<feature type="active site" description="Proton acceptor" evidence="6">
    <location>
        <position position="588"/>
    </location>
</feature>
<evidence type="ECO:0000259" key="9">
    <source>
        <dbReference type="PROSITE" id="PS00623"/>
    </source>
</evidence>
<evidence type="ECO:0000256" key="2">
    <source>
        <dbReference type="ARBA" id="ARBA00010790"/>
    </source>
</evidence>
<evidence type="ECO:0000256" key="8">
    <source>
        <dbReference type="RuleBase" id="RU003968"/>
    </source>
</evidence>
<dbReference type="PROSITE" id="PS00624">
    <property type="entry name" value="GMC_OXRED_2"/>
    <property type="match status" value="1"/>
</dbReference>
<dbReference type="PIRSF" id="PIRSF000137">
    <property type="entry name" value="Alcohol_oxidase"/>
    <property type="match status" value="1"/>
</dbReference>
<dbReference type="InterPro" id="IPR007867">
    <property type="entry name" value="GMC_OxRtase_C"/>
</dbReference>
<evidence type="ECO:0000256" key="1">
    <source>
        <dbReference type="ARBA" id="ARBA00001974"/>
    </source>
</evidence>
<dbReference type="InterPro" id="IPR012132">
    <property type="entry name" value="GMC_OxRdtase"/>
</dbReference>
<dbReference type="EMBL" id="MU865929">
    <property type="protein sequence ID" value="KAK4451126.1"/>
    <property type="molecule type" value="Genomic_DNA"/>
</dbReference>
<dbReference type="SUPFAM" id="SSF51905">
    <property type="entry name" value="FAD/NAD(P)-binding domain"/>
    <property type="match status" value="1"/>
</dbReference>
<protein>
    <recommendedName>
        <fullName evidence="9 10">Glucose-methanol-choline oxidoreductase N-terminal domain-containing protein</fullName>
    </recommendedName>
</protein>
<feature type="binding site" evidence="7">
    <location>
        <position position="244"/>
    </location>
    <ligand>
        <name>FAD</name>
        <dbReference type="ChEBI" id="CHEBI:57692"/>
    </ligand>
</feature>
<accession>A0AAV9GU05</accession>
<reference evidence="11" key="1">
    <citation type="journal article" date="2023" name="Mol. Phylogenet. Evol.">
        <title>Genome-scale phylogeny and comparative genomics of the fungal order Sordariales.</title>
        <authorList>
            <person name="Hensen N."/>
            <person name="Bonometti L."/>
            <person name="Westerberg I."/>
            <person name="Brannstrom I.O."/>
            <person name="Guillou S."/>
            <person name="Cros-Aarteil S."/>
            <person name="Calhoun S."/>
            <person name="Haridas S."/>
            <person name="Kuo A."/>
            <person name="Mondo S."/>
            <person name="Pangilinan J."/>
            <person name="Riley R."/>
            <person name="LaButti K."/>
            <person name="Andreopoulos B."/>
            <person name="Lipzen A."/>
            <person name="Chen C."/>
            <person name="Yan M."/>
            <person name="Daum C."/>
            <person name="Ng V."/>
            <person name="Clum A."/>
            <person name="Steindorff A."/>
            <person name="Ohm R.A."/>
            <person name="Martin F."/>
            <person name="Silar P."/>
            <person name="Natvig D.O."/>
            <person name="Lalanne C."/>
            <person name="Gautier V."/>
            <person name="Ament-Velasquez S.L."/>
            <person name="Kruys A."/>
            <person name="Hutchinson M.I."/>
            <person name="Powell A.J."/>
            <person name="Barry K."/>
            <person name="Miller A.N."/>
            <person name="Grigoriev I.V."/>
            <person name="Debuchy R."/>
            <person name="Gladieux P."/>
            <person name="Hiltunen Thoren M."/>
            <person name="Johannesson H."/>
        </authorList>
    </citation>
    <scope>NUCLEOTIDE SEQUENCE</scope>
    <source>
        <strain evidence="11">PSN243</strain>
    </source>
</reference>
<dbReference type="AlphaFoldDB" id="A0AAV9GU05"/>
<dbReference type="Pfam" id="PF05199">
    <property type="entry name" value="GMC_oxred_C"/>
    <property type="match status" value="1"/>
</dbReference>
<dbReference type="InterPro" id="IPR036188">
    <property type="entry name" value="FAD/NAD-bd_sf"/>
</dbReference>
<dbReference type="SUPFAM" id="SSF54373">
    <property type="entry name" value="FAD-linked reductases, C-terminal domain"/>
    <property type="match status" value="1"/>
</dbReference>
<evidence type="ECO:0000256" key="3">
    <source>
        <dbReference type="ARBA" id="ARBA00022630"/>
    </source>
</evidence>
<organism evidence="11 12">
    <name type="scientific">Podospora aff. communis PSN243</name>
    <dbReference type="NCBI Taxonomy" id="3040156"/>
    <lineage>
        <taxon>Eukaryota</taxon>
        <taxon>Fungi</taxon>
        <taxon>Dikarya</taxon>
        <taxon>Ascomycota</taxon>
        <taxon>Pezizomycotina</taxon>
        <taxon>Sordariomycetes</taxon>
        <taxon>Sordariomycetidae</taxon>
        <taxon>Sordariales</taxon>
        <taxon>Podosporaceae</taxon>
        <taxon>Podospora</taxon>
    </lineage>
</organism>
<evidence type="ECO:0000256" key="4">
    <source>
        <dbReference type="ARBA" id="ARBA00022827"/>
    </source>
</evidence>
<evidence type="ECO:0000313" key="12">
    <source>
        <dbReference type="Proteomes" id="UP001321760"/>
    </source>
</evidence>
<evidence type="ECO:0000313" key="11">
    <source>
        <dbReference type="EMBL" id="KAK4451126.1"/>
    </source>
</evidence>
<dbReference type="Pfam" id="PF00732">
    <property type="entry name" value="GMC_oxred_N"/>
    <property type="match status" value="1"/>
</dbReference>
<keyword evidence="12" id="KW-1185">Reference proteome</keyword>
<dbReference type="Proteomes" id="UP001321760">
    <property type="component" value="Unassembled WGS sequence"/>
</dbReference>
<dbReference type="Gene3D" id="3.50.50.60">
    <property type="entry name" value="FAD/NAD(P)-binding domain"/>
    <property type="match status" value="1"/>
</dbReference>
<evidence type="ECO:0000256" key="5">
    <source>
        <dbReference type="ARBA" id="ARBA00023002"/>
    </source>
</evidence>
<dbReference type="PANTHER" id="PTHR11552:SF201">
    <property type="entry name" value="GLUCOSE-METHANOL-CHOLINE OXIDOREDUCTASE N-TERMINAL DOMAIN-CONTAINING PROTEIN"/>
    <property type="match status" value="1"/>
</dbReference>
<comment type="similarity">
    <text evidence="2 8">Belongs to the GMC oxidoreductase family.</text>
</comment>
<dbReference type="Gene3D" id="3.30.560.10">
    <property type="entry name" value="Glucose Oxidase, domain 3"/>
    <property type="match status" value="1"/>
</dbReference>
<feature type="active site" description="Proton donor" evidence="6">
    <location>
        <position position="543"/>
    </location>
</feature>
<comment type="cofactor">
    <cofactor evidence="1 7">
        <name>FAD</name>
        <dbReference type="ChEBI" id="CHEBI:57692"/>
    </cofactor>
</comment>
<keyword evidence="3 8" id="KW-0285">Flavoprotein</keyword>
<name>A0AAV9GU05_9PEZI</name>